<dbReference type="RefSeq" id="XP_060040139.1">
    <property type="nucleotide sequence ID" value="XM_060184156.1"/>
</dbReference>
<keyword evidence="2" id="KW-1185">Reference proteome</keyword>
<sequence>MTSTCSRFLWLLKISVFILGLGLVLLIVRSVYLQEKFSSLNPSYSGLDVQMPKLLPEKHLRQLFTYDGVWLFPKNQCECGTINQQSHNLEDAYSQRSLPAVNARRQAQFEHFQRREGLPRPPPLLAEPNLPFGYPIHGVEVMPLHTILIPGLRFEGPDAPIYQVNLTASLGTLNTLVDISDRVVQGRGKKQLTISTSNQKLLNFILQHVAYTSTVYQHNRVDIVRLKFNSSVAKFPVTIRYPVMPKLYDHGP</sequence>
<proteinExistence type="predicted"/>
<reference evidence="3" key="1">
    <citation type="submission" date="2025-08" db="UniProtKB">
        <authorList>
            <consortium name="RefSeq"/>
        </authorList>
    </citation>
    <scope>IDENTIFICATION</scope>
</reference>
<evidence type="ECO:0000313" key="2">
    <source>
        <dbReference type="Proteomes" id="UP001652624"/>
    </source>
</evidence>
<evidence type="ECO:0000256" key="1">
    <source>
        <dbReference type="SAM" id="Phobius"/>
    </source>
</evidence>
<evidence type="ECO:0000313" key="3">
    <source>
        <dbReference type="RefSeq" id="XP_060040139.1"/>
    </source>
</evidence>
<accession>A0ABM3WUA2</accession>
<feature type="non-terminal residue" evidence="3">
    <location>
        <position position="252"/>
    </location>
</feature>
<gene>
    <name evidence="3" type="primary">LOC103115800</name>
</gene>
<dbReference type="Proteomes" id="UP001652624">
    <property type="component" value="Unplaced"/>
</dbReference>
<feature type="transmembrane region" description="Helical" evidence="1">
    <location>
        <begin position="12"/>
        <end position="32"/>
    </location>
</feature>
<dbReference type="GeneID" id="103115800"/>
<organism evidence="2 3">
    <name type="scientific">Erinaceus europaeus</name>
    <name type="common">Western European hedgehog</name>
    <dbReference type="NCBI Taxonomy" id="9365"/>
    <lineage>
        <taxon>Eukaryota</taxon>
        <taxon>Metazoa</taxon>
        <taxon>Chordata</taxon>
        <taxon>Craniata</taxon>
        <taxon>Vertebrata</taxon>
        <taxon>Euteleostomi</taxon>
        <taxon>Mammalia</taxon>
        <taxon>Eutheria</taxon>
        <taxon>Laurasiatheria</taxon>
        <taxon>Eulipotyphla</taxon>
        <taxon>Erinaceidae</taxon>
        <taxon>Erinaceinae</taxon>
        <taxon>Erinaceus</taxon>
    </lineage>
</organism>
<keyword evidence="1" id="KW-0472">Membrane</keyword>
<keyword evidence="1" id="KW-0812">Transmembrane</keyword>
<keyword evidence="1" id="KW-1133">Transmembrane helix</keyword>
<dbReference type="PANTHER" id="PTHR15046">
    <property type="entry name" value="GLYCO_TRANS_2-LIKE DOMAIN-CONTAINING PROTEIN"/>
    <property type="match status" value="1"/>
</dbReference>
<dbReference type="PANTHER" id="PTHR15046:SF2">
    <property type="entry name" value="BETA-1,4 N-ACETYLGALACTOSAMINYLTRANSFERASE 2"/>
    <property type="match status" value="1"/>
</dbReference>
<name>A0ABM3WUA2_ERIEU</name>
<protein>
    <submittedName>
        <fullName evidence="3">Beta-1,4 N-acetylgalactosaminyltransferase 2</fullName>
    </submittedName>
</protein>